<keyword evidence="2" id="KW-1185">Reference proteome</keyword>
<proteinExistence type="predicted"/>
<accession>A0A6G1CYX9</accession>
<reference evidence="1 2" key="1">
    <citation type="submission" date="2019-11" db="EMBL/GenBank/DDBJ databases">
        <title>Whole genome sequence of Oryza granulata.</title>
        <authorList>
            <person name="Li W."/>
        </authorList>
    </citation>
    <scope>NUCLEOTIDE SEQUENCE [LARGE SCALE GENOMIC DNA]</scope>
    <source>
        <strain evidence="2">cv. Menghai</strain>
        <tissue evidence="1">Leaf</tissue>
    </source>
</reference>
<protein>
    <submittedName>
        <fullName evidence="1">Uncharacterized protein</fullName>
    </submittedName>
</protein>
<evidence type="ECO:0000313" key="1">
    <source>
        <dbReference type="EMBL" id="KAF0905331.1"/>
    </source>
</evidence>
<gene>
    <name evidence="1" type="ORF">E2562_003927</name>
</gene>
<dbReference type="Proteomes" id="UP000479710">
    <property type="component" value="Unassembled WGS sequence"/>
</dbReference>
<name>A0A6G1CYX9_9ORYZ</name>
<dbReference type="AlphaFoldDB" id="A0A6G1CYX9"/>
<sequence length="66" mass="6896">MEGGDIGGWDDTLVVDRDEVGDVGSIGASTTAFASFFTNVVGSMLSMKLETVGLTTAILPTLRMKL</sequence>
<comment type="caution">
    <text evidence="1">The sequence shown here is derived from an EMBL/GenBank/DDBJ whole genome shotgun (WGS) entry which is preliminary data.</text>
</comment>
<dbReference type="EMBL" id="SPHZ02000007">
    <property type="protein sequence ID" value="KAF0905331.1"/>
    <property type="molecule type" value="Genomic_DNA"/>
</dbReference>
<evidence type="ECO:0000313" key="2">
    <source>
        <dbReference type="Proteomes" id="UP000479710"/>
    </source>
</evidence>
<organism evidence="1 2">
    <name type="scientific">Oryza meyeriana var. granulata</name>
    <dbReference type="NCBI Taxonomy" id="110450"/>
    <lineage>
        <taxon>Eukaryota</taxon>
        <taxon>Viridiplantae</taxon>
        <taxon>Streptophyta</taxon>
        <taxon>Embryophyta</taxon>
        <taxon>Tracheophyta</taxon>
        <taxon>Spermatophyta</taxon>
        <taxon>Magnoliopsida</taxon>
        <taxon>Liliopsida</taxon>
        <taxon>Poales</taxon>
        <taxon>Poaceae</taxon>
        <taxon>BOP clade</taxon>
        <taxon>Oryzoideae</taxon>
        <taxon>Oryzeae</taxon>
        <taxon>Oryzinae</taxon>
        <taxon>Oryza</taxon>
        <taxon>Oryza meyeriana</taxon>
    </lineage>
</organism>